<dbReference type="EMBL" id="OOIL02006555">
    <property type="protein sequence ID" value="VFQ97841.1"/>
    <property type="molecule type" value="Genomic_DNA"/>
</dbReference>
<dbReference type="PANTHER" id="PTHR31111:SF138">
    <property type="entry name" value="F-BOX ASSOCIATED DOMAIN-CONTAINING PROTEIN"/>
    <property type="match status" value="1"/>
</dbReference>
<keyword evidence="3" id="KW-1185">Reference proteome</keyword>
<sequence length="471" mass="52913">MNGKKRRLDDDTGGVRRRMKFSFLSRCHKYAPILRLPLEVLREEVLSRLPIRDLCRAKCVCKQWHSYISPPDFIKVVHRSLLNHEPSHGLVIATVGADEFVFYYSPLSEQHHRQQPRAFVPRLRVPRGRDYYQWTTQVVNGLVCLYSANRLSLFSICTGEMLDLPLPPTPAPDALCATRVDVWLSGTREVGRLDIPLLHGAEQATNCTMTRYFFGFDAVHKAYKILSLSYMCREGCPGPGGGLCGCPPFKVPQVLTISDDPLSSSSSCHWRKVPHPIPFPPLEMQTVCVSGLLWWTGNRNSHVCFDLTATHEHFRPVSMEYPPVSDSWSFFSTAGIPSLYGRDIALSECSVQRRSLRLFTHSAEDIYCEWNKYDINLPSELLQRGSKSSITLVGNLPDGDILIANDQADDSLTPVYSFPPGRNKTFSKSFKVGKFPQATASMSPKELVVAVTCVQDNLTPLSHLIGNCSHL</sequence>
<dbReference type="AlphaFoldDB" id="A0A484N8Z3"/>
<protein>
    <recommendedName>
        <fullName evidence="1">F-box domain-containing protein</fullName>
    </recommendedName>
</protein>
<dbReference type="InterPro" id="IPR001810">
    <property type="entry name" value="F-box_dom"/>
</dbReference>
<evidence type="ECO:0000313" key="2">
    <source>
        <dbReference type="EMBL" id="VFQ97841.1"/>
    </source>
</evidence>
<dbReference type="SUPFAM" id="SSF81383">
    <property type="entry name" value="F-box domain"/>
    <property type="match status" value="1"/>
</dbReference>
<dbReference type="InterPro" id="IPR013187">
    <property type="entry name" value="F-box-assoc_dom_typ3"/>
</dbReference>
<proteinExistence type="predicted"/>
<dbReference type="SMART" id="SM00256">
    <property type="entry name" value="FBOX"/>
    <property type="match status" value="1"/>
</dbReference>
<dbReference type="Proteomes" id="UP000595140">
    <property type="component" value="Unassembled WGS sequence"/>
</dbReference>
<reference evidence="2 3" key="1">
    <citation type="submission" date="2018-04" db="EMBL/GenBank/DDBJ databases">
        <authorList>
            <person name="Vogel A."/>
        </authorList>
    </citation>
    <scope>NUCLEOTIDE SEQUENCE [LARGE SCALE GENOMIC DNA]</scope>
</reference>
<dbReference type="Pfam" id="PF08268">
    <property type="entry name" value="FBA_3"/>
    <property type="match status" value="1"/>
</dbReference>
<name>A0A484N8Z3_9ASTE</name>
<dbReference type="Gene3D" id="1.20.1280.50">
    <property type="match status" value="1"/>
</dbReference>
<evidence type="ECO:0000259" key="1">
    <source>
        <dbReference type="SMART" id="SM00256"/>
    </source>
</evidence>
<dbReference type="CDD" id="cd22157">
    <property type="entry name" value="F-box_AtFBW1-like"/>
    <property type="match status" value="1"/>
</dbReference>
<feature type="domain" description="F-box" evidence="1">
    <location>
        <begin position="36"/>
        <end position="77"/>
    </location>
</feature>
<dbReference type="InterPro" id="IPR036047">
    <property type="entry name" value="F-box-like_dom_sf"/>
</dbReference>
<gene>
    <name evidence="2" type="ORF">CCAM_LOCUS39617</name>
</gene>
<organism evidence="2 3">
    <name type="scientific">Cuscuta campestris</name>
    <dbReference type="NCBI Taxonomy" id="132261"/>
    <lineage>
        <taxon>Eukaryota</taxon>
        <taxon>Viridiplantae</taxon>
        <taxon>Streptophyta</taxon>
        <taxon>Embryophyta</taxon>
        <taxon>Tracheophyta</taxon>
        <taxon>Spermatophyta</taxon>
        <taxon>Magnoliopsida</taxon>
        <taxon>eudicotyledons</taxon>
        <taxon>Gunneridae</taxon>
        <taxon>Pentapetalae</taxon>
        <taxon>asterids</taxon>
        <taxon>lamiids</taxon>
        <taxon>Solanales</taxon>
        <taxon>Convolvulaceae</taxon>
        <taxon>Cuscuteae</taxon>
        <taxon>Cuscuta</taxon>
        <taxon>Cuscuta subgen. Grammica</taxon>
        <taxon>Cuscuta sect. Cleistogrammica</taxon>
    </lineage>
</organism>
<accession>A0A484N8Z3</accession>
<dbReference type="PANTHER" id="PTHR31111">
    <property type="entry name" value="BNAA05G37150D PROTEIN-RELATED"/>
    <property type="match status" value="1"/>
</dbReference>
<dbReference type="OrthoDB" id="913616at2759"/>
<dbReference type="Pfam" id="PF00646">
    <property type="entry name" value="F-box"/>
    <property type="match status" value="1"/>
</dbReference>
<evidence type="ECO:0000313" key="3">
    <source>
        <dbReference type="Proteomes" id="UP000595140"/>
    </source>
</evidence>